<organism evidence="2 3">
    <name type="scientific">Microdochium bolleyi</name>
    <dbReference type="NCBI Taxonomy" id="196109"/>
    <lineage>
        <taxon>Eukaryota</taxon>
        <taxon>Fungi</taxon>
        <taxon>Dikarya</taxon>
        <taxon>Ascomycota</taxon>
        <taxon>Pezizomycotina</taxon>
        <taxon>Sordariomycetes</taxon>
        <taxon>Xylariomycetidae</taxon>
        <taxon>Xylariales</taxon>
        <taxon>Microdochiaceae</taxon>
        <taxon>Microdochium</taxon>
    </lineage>
</organism>
<gene>
    <name evidence="2" type="ORF">Micbo1qcDRAFT_235422</name>
</gene>
<sequence>MPRDGSHAHNAPELGDDMHNIVHGAGNEPQTDHVARAEKTAPMPEPEHGEAIEGLPASGGHSSGLSQGPTAGQGKGPK</sequence>
<protein>
    <submittedName>
        <fullName evidence="2">Uncharacterized protein</fullName>
    </submittedName>
</protein>
<dbReference type="OrthoDB" id="3439627at2759"/>
<dbReference type="Proteomes" id="UP000070501">
    <property type="component" value="Unassembled WGS sequence"/>
</dbReference>
<dbReference type="AlphaFoldDB" id="A0A136IVZ7"/>
<accession>A0A136IVZ7</accession>
<evidence type="ECO:0000256" key="1">
    <source>
        <dbReference type="SAM" id="MobiDB-lite"/>
    </source>
</evidence>
<name>A0A136IVZ7_9PEZI</name>
<keyword evidence="3" id="KW-1185">Reference proteome</keyword>
<evidence type="ECO:0000313" key="3">
    <source>
        <dbReference type="Proteomes" id="UP000070501"/>
    </source>
</evidence>
<feature type="region of interest" description="Disordered" evidence="1">
    <location>
        <begin position="1"/>
        <end position="78"/>
    </location>
</feature>
<feature type="compositionally biased region" description="Basic and acidic residues" evidence="1">
    <location>
        <begin position="30"/>
        <end position="51"/>
    </location>
</feature>
<proteinExistence type="predicted"/>
<dbReference type="InParanoid" id="A0A136IVZ7"/>
<dbReference type="STRING" id="196109.A0A136IVZ7"/>
<evidence type="ECO:0000313" key="2">
    <source>
        <dbReference type="EMBL" id="KXJ89055.1"/>
    </source>
</evidence>
<dbReference type="EMBL" id="KQ964256">
    <property type="protein sequence ID" value="KXJ89055.1"/>
    <property type="molecule type" value="Genomic_DNA"/>
</dbReference>
<reference evidence="3" key="1">
    <citation type="submission" date="2016-02" db="EMBL/GenBank/DDBJ databases">
        <title>Draft genome sequence of Microdochium bolleyi, a fungal endophyte of beachgrass.</title>
        <authorList>
            <consortium name="DOE Joint Genome Institute"/>
            <person name="David A.S."/>
            <person name="May G."/>
            <person name="Haridas S."/>
            <person name="Lim J."/>
            <person name="Wang M."/>
            <person name="Labutti K."/>
            <person name="Lipzen A."/>
            <person name="Barry K."/>
            <person name="Grigoriev I.V."/>
        </authorList>
    </citation>
    <scope>NUCLEOTIDE SEQUENCE [LARGE SCALE GENOMIC DNA]</scope>
    <source>
        <strain evidence="3">J235TASD1</strain>
    </source>
</reference>